<feature type="non-terminal residue" evidence="1">
    <location>
        <position position="1"/>
    </location>
</feature>
<gene>
    <name evidence="1" type="ORF">BAE44_0014709</name>
</gene>
<proteinExistence type="predicted"/>
<comment type="caution">
    <text evidence="1">The sequence shown here is derived from an EMBL/GenBank/DDBJ whole genome shotgun (WGS) entry which is preliminary data.</text>
</comment>
<dbReference type="AlphaFoldDB" id="A0A1E5VGM8"/>
<dbReference type="EMBL" id="LWDX02040055">
    <property type="protein sequence ID" value="OEL24272.1"/>
    <property type="molecule type" value="Genomic_DNA"/>
</dbReference>
<evidence type="ECO:0000313" key="2">
    <source>
        <dbReference type="Proteomes" id="UP000095767"/>
    </source>
</evidence>
<organism evidence="1 2">
    <name type="scientific">Dichanthelium oligosanthes</name>
    <dbReference type="NCBI Taxonomy" id="888268"/>
    <lineage>
        <taxon>Eukaryota</taxon>
        <taxon>Viridiplantae</taxon>
        <taxon>Streptophyta</taxon>
        <taxon>Embryophyta</taxon>
        <taxon>Tracheophyta</taxon>
        <taxon>Spermatophyta</taxon>
        <taxon>Magnoliopsida</taxon>
        <taxon>Liliopsida</taxon>
        <taxon>Poales</taxon>
        <taxon>Poaceae</taxon>
        <taxon>PACMAD clade</taxon>
        <taxon>Panicoideae</taxon>
        <taxon>Panicodae</taxon>
        <taxon>Paniceae</taxon>
        <taxon>Dichantheliinae</taxon>
        <taxon>Dichanthelium</taxon>
    </lineage>
</organism>
<reference evidence="1 2" key="1">
    <citation type="submission" date="2016-09" db="EMBL/GenBank/DDBJ databases">
        <title>The draft genome of Dichanthelium oligosanthes: A C3 panicoid grass species.</title>
        <authorList>
            <person name="Studer A.J."/>
            <person name="Schnable J.C."/>
            <person name="Brutnell T.P."/>
        </authorList>
    </citation>
    <scope>NUCLEOTIDE SEQUENCE [LARGE SCALE GENOMIC DNA]</scope>
    <source>
        <strain evidence="2">cv. Kellogg 1175</strain>
        <tissue evidence="1">Leaf</tissue>
    </source>
</reference>
<evidence type="ECO:0000313" key="1">
    <source>
        <dbReference type="EMBL" id="OEL24272.1"/>
    </source>
</evidence>
<protein>
    <submittedName>
        <fullName evidence="1">Uncharacterized protein</fullName>
    </submittedName>
</protein>
<name>A0A1E5VGM8_9POAL</name>
<dbReference type="Proteomes" id="UP000095767">
    <property type="component" value="Unassembled WGS sequence"/>
</dbReference>
<accession>A0A1E5VGM8</accession>
<sequence length="81" mass="9281">LCWTFFSRRIQPLKTRVHHMWEYSDNSDAMRESGEELVQLEIAAWVSTILEMNLATTMSVFDGHSLPRSLSNELPNASLPS</sequence>
<keyword evidence="2" id="KW-1185">Reference proteome</keyword>